<proteinExistence type="inferred from homology"/>
<dbReference type="EMBL" id="JAHMUF010000015">
    <property type="protein sequence ID" value="KAG7192850.1"/>
    <property type="molecule type" value="Genomic_DNA"/>
</dbReference>
<keyword evidence="3 5" id="KW-0808">Transferase</keyword>
<dbReference type="OrthoDB" id="19908at2759"/>
<dbReference type="PROSITE" id="PS51733">
    <property type="entry name" value="BPL_LPL_CATALYTIC"/>
    <property type="match status" value="1"/>
</dbReference>
<evidence type="ECO:0000256" key="2">
    <source>
        <dbReference type="ARBA" id="ARBA00007907"/>
    </source>
</evidence>
<evidence type="ECO:0000313" key="11">
    <source>
        <dbReference type="Proteomes" id="UP000790833"/>
    </source>
</evidence>
<dbReference type="RefSeq" id="XP_043048400.1">
    <property type="nucleotide sequence ID" value="XM_043192105.1"/>
</dbReference>
<comment type="function">
    <text evidence="5">Catalyzes the transfer of endogenously produced octanoic acid from octanoyl-acyl-carrier-protein onto the lipoyl domains of lipoate-dependent enzymes. Lipoyl-ACP can also act as a substrate although octanoyl-ACP is likely to be the physiological substrate.</text>
</comment>
<comment type="pathway">
    <text evidence="1 5">Protein modification; protein lipoylation via endogenous pathway; protein N(6)-(lipoyl)lysine from octanoyl-[acyl-carrier-protein]: step 1/2.</text>
</comment>
<dbReference type="SUPFAM" id="SSF55681">
    <property type="entry name" value="Class II aaRS and biotin synthetases"/>
    <property type="match status" value="1"/>
</dbReference>
<dbReference type="GO" id="GO:0009249">
    <property type="term" value="P:protein lipoylation"/>
    <property type="evidence" value="ECO:0007669"/>
    <property type="project" value="InterPro"/>
</dbReference>
<dbReference type="PANTHER" id="PTHR10993:SF7">
    <property type="entry name" value="LIPOYLTRANSFERASE 2, MITOCHONDRIAL-RELATED"/>
    <property type="match status" value="1"/>
</dbReference>
<dbReference type="GeneID" id="66114681"/>
<evidence type="ECO:0000256" key="7">
    <source>
        <dbReference type="PIRSR" id="PIRSR016262-2"/>
    </source>
</evidence>
<feature type="binding site" evidence="7">
    <location>
        <begin position="221"/>
        <end position="223"/>
    </location>
    <ligand>
        <name>substrate</name>
    </ligand>
</feature>
<dbReference type="InterPro" id="IPR045864">
    <property type="entry name" value="aa-tRNA-synth_II/BPL/LPL"/>
</dbReference>
<organism evidence="10 11">
    <name type="scientific">Scheffersomyces spartinae</name>
    <dbReference type="NCBI Taxonomy" id="45513"/>
    <lineage>
        <taxon>Eukaryota</taxon>
        <taxon>Fungi</taxon>
        <taxon>Dikarya</taxon>
        <taxon>Ascomycota</taxon>
        <taxon>Saccharomycotina</taxon>
        <taxon>Pichiomycetes</taxon>
        <taxon>Debaryomycetaceae</taxon>
        <taxon>Scheffersomyces</taxon>
    </lineage>
</organism>
<protein>
    <recommendedName>
        <fullName evidence="5">Octanoyltransferase</fullName>
        <ecNumber evidence="5">2.3.1.181</ecNumber>
    </recommendedName>
</protein>
<dbReference type="GO" id="GO:0033819">
    <property type="term" value="F:lipoyl(octanoyl) transferase activity"/>
    <property type="evidence" value="ECO:0007669"/>
    <property type="project" value="UniProtKB-EC"/>
</dbReference>
<evidence type="ECO:0000256" key="5">
    <source>
        <dbReference type="PIRNR" id="PIRNR016262"/>
    </source>
</evidence>
<evidence type="ECO:0000256" key="4">
    <source>
        <dbReference type="ARBA" id="ARBA00023315"/>
    </source>
</evidence>
<dbReference type="Pfam" id="PF21948">
    <property type="entry name" value="LplA-B_cat"/>
    <property type="match status" value="1"/>
</dbReference>
<keyword evidence="11" id="KW-1185">Reference proteome</keyword>
<evidence type="ECO:0000256" key="3">
    <source>
        <dbReference type="ARBA" id="ARBA00022679"/>
    </source>
</evidence>
<feature type="active site" description="Acyl-thioester intermediate" evidence="6">
    <location>
        <position position="239"/>
    </location>
</feature>
<feature type="binding site" evidence="7">
    <location>
        <begin position="208"/>
        <end position="210"/>
    </location>
    <ligand>
        <name>substrate</name>
    </ligand>
</feature>
<dbReference type="EC" id="2.3.1.181" evidence="5"/>
<dbReference type="Proteomes" id="UP000790833">
    <property type="component" value="Unassembled WGS sequence"/>
</dbReference>
<dbReference type="PROSITE" id="PS01313">
    <property type="entry name" value="LIPB"/>
    <property type="match status" value="1"/>
</dbReference>
<keyword evidence="4 5" id="KW-0012">Acyltransferase</keyword>
<dbReference type="InterPro" id="IPR000544">
    <property type="entry name" value="Octanoyltransferase"/>
</dbReference>
<reference evidence="10" key="1">
    <citation type="submission" date="2021-03" db="EMBL/GenBank/DDBJ databases">
        <authorList>
            <person name="Palmer J.M."/>
        </authorList>
    </citation>
    <scope>NUCLEOTIDE SEQUENCE</scope>
    <source>
        <strain evidence="10">ARV_011</strain>
    </source>
</reference>
<dbReference type="AlphaFoldDB" id="A0A9P8AH13"/>
<name>A0A9P8AH13_9ASCO</name>
<evidence type="ECO:0000256" key="8">
    <source>
        <dbReference type="PIRSR" id="PIRSR016262-3"/>
    </source>
</evidence>
<dbReference type="PANTHER" id="PTHR10993">
    <property type="entry name" value="OCTANOYLTRANSFERASE"/>
    <property type="match status" value="1"/>
</dbReference>
<evidence type="ECO:0000313" key="10">
    <source>
        <dbReference type="EMBL" id="KAG7192850.1"/>
    </source>
</evidence>
<dbReference type="InterPro" id="IPR020605">
    <property type="entry name" value="Octanoyltransferase_CS"/>
</dbReference>
<sequence length="289" mass="32272">MIKRLGIRMLSTECKSRFYPLNESYEKLRHIHFPGITPFIRGEEIQKAIVSANLDFKNIEGKIRRQQKAATAEGVVINEYETTLLEQILAMRPHPTLLTFEFDNVYTGGKQMKQDPNISELIKGYEDMGCSYHQLERGGQVTWHGKGQLTAYTILDLKQFKNLTVKCFVDSVLLKAALTTLSKNYHIQTSTHSDSPGLYVANGDKIVSVGCNIQRAISSYGIGMNINPEMTFLNTFTMCGLEGIQATSVAKETGMQPSVKEIADQYAKEVALLLGIKVVEHMSGAELEV</sequence>
<comment type="catalytic activity">
    <reaction evidence="5">
        <text>octanoyl-[ACP] + L-lysyl-[protein] = N(6)-octanoyl-L-lysyl-[protein] + holo-[ACP] + H(+)</text>
        <dbReference type="Rhea" id="RHEA:17665"/>
        <dbReference type="Rhea" id="RHEA-COMP:9636"/>
        <dbReference type="Rhea" id="RHEA-COMP:9685"/>
        <dbReference type="Rhea" id="RHEA-COMP:9752"/>
        <dbReference type="Rhea" id="RHEA-COMP:9928"/>
        <dbReference type="ChEBI" id="CHEBI:15378"/>
        <dbReference type="ChEBI" id="CHEBI:29969"/>
        <dbReference type="ChEBI" id="CHEBI:64479"/>
        <dbReference type="ChEBI" id="CHEBI:78463"/>
        <dbReference type="ChEBI" id="CHEBI:78809"/>
        <dbReference type="EC" id="2.3.1.181"/>
    </reaction>
</comment>
<comment type="similarity">
    <text evidence="2 5">Belongs to the LipB family.</text>
</comment>
<gene>
    <name evidence="10" type="ORF">KQ657_001307</name>
</gene>
<dbReference type="PIRSF" id="PIRSF016262">
    <property type="entry name" value="LPLase"/>
    <property type="match status" value="1"/>
</dbReference>
<feature type="site" description="Lowers pKa of active site Cys" evidence="8">
    <location>
        <position position="205"/>
    </location>
</feature>
<dbReference type="InterPro" id="IPR004143">
    <property type="entry name" value="BPL_LPL_catalytic"/>
</dbReference>
<feature type="domain" description="BPL/LPL catalytic" evidence="9">
    <location>
        <begin position="91"/>
        <end position="278"/>
    </location>
</feature>
<evidence type="ECO:0000256" key="6">
    <source>
        <dbReference type="PIRSR" id="PIRSR016262-1"/>
    </source>
</evidence>
<evidence type="ECO:0000259" key="9">
    <source>
        <dbReference type="PROSITE" id="PS51733"/>
    </source>
</evidence>
<feature type="binding site" evidence="7">
    <location>
        <begin position="137"/>
        <end position="144"/>
    </location>
    <ligand>
        <name>substrate</name>
    </ligand>
</feature>
<evidence type="ECO:0000256" key="1">
    <source>
        <dbReference type="ARBA" id="ARBA00004821"/>
    </source>
</evidence>
<comment type="caution">
    <text evidence="10">The sequence shown here is derived from an EMBL/GenBank/DDBJ whole genome shotgun (WGS) entry which is preliminary data.</text>
</comment>
<accession>A0A9P8AH13</accession>
<dbReference type="NCBIfam" id="TIGR00214">
    <property type="entry name" value="lipB"/>
    <property type="match status" value="1"/>
</dbReference>
<dbReference type="Gene3D" id="3.30.930.10">
    <property type="entry name" value="Bira Bifunctional Protein, Domain 2"/>
    <property type="match status" value="1"/>
</dbReference>